<evidence type="ECO:0000256" key="1">
    <source>
        <dbReference type="SAM" id="MobiDB-lite"/>
    </source>
</evidence>
<dbReference type="RefSeq" id="XP_009257045.1">
    <property type="nucleotide sequence ID" value="XM_009258770.1"/>
</dbReference>
<keyword evidence="3" id="KW-1185">Reference proteome</keyword>
<feature type="region of interest" description="Disordered" evidence="1">
    <location>
        <begin position="30"/>
        <end position="84"/>
    </location>
</feature>
<proteinExistence type="predicted"/>
<comment type="caution">
    <text evidence="2">The sequence shown here is derived from an EMBL/GenBank/DDBJ whole genome shotgun (WGS) entry which is preliminary data.</text>
</comment>
<dbReference type="AlphaFoldDB" id="K3W0H3"/>
<gene>
    <name evidence="2" type="ORF">FPSE_05652</name>
</gene>
<reference evidence="2 3" key="1">
    <citation type="journal article" date="2012" name="PLoS Pathog.">
        <title>Comparative pathogenomics reveals horizontally acquired novel virulence genes in fungi infecting cereal hosts.</title>
        <authorList>
            <person name="Gardiner D.M."/>
            <person name="McDonald M.C."/>
            <person name="Covarelli L."/>
            <person name="Solomon P.S."/>
            <person name="Rusu A.G."/>
            <person name="Marshall M."/>
            <person name="Kazan K."/>
            <person name="Chakraborty S."/>
            <person name="McDonald B.A."/>
            <person name="Manners J.M."/>
        </authorList>
    </citation>
    <scope>NUCLEOTIDE SEQUENCE [LARGE SCALE GENOMIC DNA]</scope>
    <source>
        <strain evidence="2 3">CS3096</strain>
    </source>
</reference>
<sequence length="348" mass="39457">MCFRKSLNPNRKSKRELDRQLLYADLHGYVTTTKTSRKKAERERKRAERERNSGNSRPHRPTTQPHTAQISRNSSTASTKPLARTSVPYLSGDSAIYTARPDQSLVVNHNMVRPGSFTVTRESSASQFNSQDPNSTFTTEATDIGIYSVDERDLMIEPTPAAYHTAPNTLSQFEDLDFSSSHDLWNTFEPQDMSPDELYRHMEETAREIQRRAPPPPLDPSSDQEGYFARVTFANGYTSRDIVTYNHDLKYNFVSQGYLERLRAATGSPPCFLPGPPSYEEVLTPDGIMAPIQHLVFADLQWESPDLPFPSGPLWFVHYRGNGGTDDTKLILGRSWYDSTKKQAPNRS</sequence>
<dbReference type="GeneID" id="20364270"/>
<dbReference type="EMBL" id="AFNW01000117">
    <property type="protein sequence ID" value="EKJ74150.1"/>
    <property type="molecule type" value="Genomic_DNA"/>
</dbReference>
<accession>K3W0H3</accession>
<evidence type="ECO:0000313" key="2">
    <source>
        <dbReference type="EMBL" id="EKJ74150.1"/>
    </source>
</evidence>
<feature type="compositionally biased region" description="Polar residues" evidence="1">
    <location>
        <begin position="53"/>
        <end position="79"/>
    </location>
</feature>
<name>K3W0H3_FUSPC</name>
<feature type="compositionally biased region" description="Basic and acidic residues" evidence="1">
    <location>
        <begin position="38"/>
        <end position="52"/>
    </location>
</feature>
<protein>
    <submittedName>
        <fullName evidence="2">Uncharacterized protein</fullName>
    </submittedName>
</protein>
<evidence type="ECO:0000313" key="3">
    <source>
        <dbReference type="Proteomes" id="UP000007978"/>
    </source>
</evidence>
<dbReference type="KEGG" id="fpu:FPSE_05652"/>
<dbReference type="eggNOG" id="ENOG502RJB2">
    <property type="taxonomic scope" value="Eukaryota"/>
</dbReference>
<organism evidence="2 3">
    <name type="scientific">Fusarium pseudograminearum (strain CS3096)</name>
    <name type="common">Wheat and barley crown-rot fungus</name>
    <dbReference type="NCBI Taxonomy" id="1028729"/>
    <lineage>
        <taxon>Eukaryota</taxon>
        <taxon>Fungi</taxon>
        <taxon>Dikarya</taxon>
        <taxon>Ascomycota</taxon>
        <taxon>Pezizomycotina</taxon>
        <taxon>Sordariomycetes</taxon>
        <taxon>Hypocreomycetidae</taxon>
        <taxon>Hypocreales</taxon>
        <taxon>Nectriaceae</taxon>
        <taxon>Fusarium</taxon>
    </lineage>
</organism>
<dbReference type="Proteomes" id="UP000007978">
    <property type="component" value="Chromosome 2"/>
</dbReference>
<dbReference type="OrthoDB" id="5096893at2759"/>
<dbReference type="HOGENOM" id="CLU_831702_0_0_1"/>